<feature type="compositionally biased region" description="Basic residues" evidence="1">
    <location>
        <begin position="431"/>
        <end position="443"/>
    </location>
</feature>
<gene>
    <name evidence="2" type="primary">KAFR0C05390</name>
    <name evidence="2" type="ORF">KAFR_0C05390</name>
</gene>
<proteinExistence type="predicted"/>
<name>H2AT30_KAZAF</name>
<dbReference type="OrthoDB" id="4070734at2759"/>
<evidence type="ECO:0000313" key="2">
    <source>
        <dbReference type="EMBL" id="CCF57530.1"/>
    </source>
</evidence>
<feature type="region of interest" description="Disordered" evidence="1">
    <location>
        <begin position="431"/>
        <end position="455"/>
    </location>
</feature>
<accession>H2AT30</accession>
<evidence type="ECO:0008006" key="4">
    <source>
        <dbReference type="Google" id="ProtNLM"/>
    </source>
</evidence>
<dbReference type="HOGENOM" id="CLU_601383_0_0_1"/>
<protein>
    <recommendedName>
        <fullName evidence="4">Protein GIS4</fullName>
    </recommendedName>
</protein>
<reference evidence="2 3" key="1">
    <citation type="journal article" date="2011" name="Proc. Natl. Acad. Sci. U.S.A.">
        <title>Evolutionary erosion of yeast sex chromosomes by mating-type switching accidents.</title>
        <authorList>
            <person name="Gordon J.L."/>
            <person name="Armisen D."/>
            <person name="Proux-Wera E."/>
            <person name="Oheigeartaigh S.S."/>
            <person name="Byrne K.P."/>
            <person name="Wolfe K.H."/>
        </authorList>
    </citation>
    <scope>NUCLEOTIDE SEQUENCE [LARGE SCALE GENOMIC DNA]</scope>
    <source>
        <strain evidence="3">ATCC 22294 / BCRC 22015 / CBS 2517 / CECT 1963 / NBRC 1671 / NRRL Y-8276</strain>
    </source>
</reference>
<sequence>MPNSVQIHDYFDNDENGLWSWYLTNLRSGNFEELINNKLKDSLLKRFLRNQVDINDQIKKILLISIPDHIFSDINVLEIFLSDYFHLNDLSNIKIIKLTKFNVYNHENHYLLIDSVNNFKDETFLNYVNPQPSTNASNKFIPSIRTGTSASIPENDIPLAPIRNIDSSISIECEHEEYDSSYSCSSSSDIFSVHNNNNNNNNNDGNDNNDILYEGTEFHENDNADYETYSEDYFDDDSEFQNYSISESNCSILPCVSINNEAIGHYRLVLQSMLICNKENLDLQTGVRQSNNLINYANINDDWMLYDEKFSMRNLNILSLKDLSIIGNVDSIKILFYSMIDVNNQRSTTQHLQLTFQDDLKIAKTTSNGHRSIRTIITDGETIYKRKNKNKLKLNRFESMSSTSLERWKSLPLKLVETDVKKWKRKISLFKKRKSNSHHHNHNQHQDSDSFCNIM</sequence>
<dbReference type="AlphaFoldDB" id="H2AT30"/>
<dbReference type="EMBL" id="HE650823">
    <property type="protein sequence ID" value="CCF57530.1"/>
    <property type="molecule type" value="Genomic_DNA"/>
</dbReference>
<dbReference type="Proteomes" id="UP000005220">
    <property type="component" value="Chromosome 3"/>
</dbReference>
<keyword evidence="3" id="KW-1185">Reference proteome</keyword>
<dbReference type="eggNOG" id="ENOG502QVAT">
    <property type="taxonomic scope" value="Eukaryota"/>
</dbReference>
<dbReference type="GeneID" id="13885590"/>
<evidence type="ECO:0000313" key="3">
    <source>
        <dbReference type="Proteomes" id="UP000005220"/>
    </source>
</evidence>
<dbReference type="FunCoup" id="H2AT30">
    <property type="interactions" value="175"/>
</dbReference>
<organism evidence="2 3">
    <name type="scientific">Kazachstania africana (strain ATCC 22294 / BCRC 22015 / CBS 2517 / CECT 1963 / NBRC 1671 / NRRL Y-8276)</name>
    <name type="common">Yeast</name>
    <name type="synonym">Kluyveromyces africanus</name>
    <dbReference type="NCBI Taxonomy" id="1071382"/>
    <lineage>
        <taxon>Eukaryota</taxon>
        <taxon>Fungi</taxon>
        <taxon>Dikarya</taxon>
        <taxon>Ascomycota</taxon>
        <taxon>Saccharomycotina</taxon>
        <taxon>Saccharomycetes</taxon>
        <taxon>Saccharomycetales</taxon>
        <taxon>Saccharomycetaceae</taxon>
        <taxon>Kazachstania</taxon>
    </lineage>
</organism>
<dbReference type="KEGG" id="kaf:KAFR_0C05390"/>
<dbReference type="InParanoid" id="H2AT30"/>
<evidence type="ECO:0000256" key="1">
    <source>
        <dbReference type="SAM" id="MobiDB-lite"/>
    </source>
</evidence>
<dbReference type="RefSeq" id="XP_003956665.1">
    <property type="nucleotide sequence ID" value="XM_003956616.1"/>
</dbReference>